<dbReference type="PRINTS" id="PR00359">
    <property type="entry name" value="BP450"/>
</dbReference>
<dbReference type="InterPro" id="IPR017972">
    <property type="entry name" value="Cyt_P450_CS"/>
</dbReference>
<dbReference type="AlphaFoldDB" id="A0A8J6PP35"/>
<dbReference type="PROSITE" id="PS00086">
    <property type="entry name" value="CYTOCHROME_P450"/>
    <property type="match status" value="1"/>
</dbReference>
<keyword evidence="3" id="KW-0560">Oxidoreductase</keyword>
<comment type="cofactor">
    <cofactor evidence="1">
        <name>heme</name>
        <dbReference type="ChEBI" id="CHEBI:30413"/>
    </cofactor>
</comment>
<accession>A0A8J6PP35</accession>
<dbReference type="InterPro" id="IPR002397">
    <property type="entry name" value="Cyt_P450_B"/>
</dbReference>
<dbReference type="PANTHER" id="PTHR46696">
    <property type="entry name" value="P450, PUTATIVE (EUROFUNG)-RELATED"/>
    <property type="match status" value="1"/>
</dbReference>
<comment type="similarity">
    <text evidence="2 3">Belongs to the cytochrome P450 family.</text>
</comment>
<dbReference type="GO" id="GO:0004497">
    <property type="term" value="F:monooxygenase activity"/>
    <property type="evidence" value="ECO:0007669"/>
    <property type="project" value="UniProtKB-KW"/>
</dbReference>
<dbReference type="Proteomes" id="UP000643405">
    <property type="component" value="Unassembled WGS sequence"/>
</dbReference>
<name>A0A8J6PP35_9HYPH</name>
<dbReference type="InterPro" id="IPR001128">
    <property type="entry name" value="Cyt_P450"/>
</dbReference>
<reference evidence="4" key="1">
    <citation type="submission" date="2020-09" db="EMBL/GenBank/DDBJ databases">
        <title>Genome seq and assembly of Tianweitania sp.</title>
        <authorList>
            <person name="Chhetri G."/>
        </authorList>
    </citation>
    <scope>NUCLEOTIDE SEQUENCE</scope>
    <source>
        <strain evidence="4">Rool2</strain>
    </source>
</reference>
<dbReference type="CDD" id="cd11037">
    <property type="entry name" value="CYP199A2-like"/>
    <property type="match status" value="1"/>
</dbReference>
<evidence type="ECO:0000256" key="2">
    <source>
        <dbReference type="ARBA" id="ARBA00010617"/>
    </source>
</evidence>
<evidence type="ECO:0000256" key="1">
    <source>
        <dbReference type="ARBA" id="ARBA00001971"/>
    </source>
</evidence>
<dbReference type="GO" id="GO:0020037">
    <property type="term" value="F:heme binding"/>
    <property type="evidence" value="ECO:0007669"/>
    <property type="project" value="InterPro"/>
</dbReference>
<proteinExistence type="inferred from homology"/>
<dbReference type="PANTHER" id="PTHR46696:SF1">
    <property type="entry name" value="CYTOCHROME P450 YJIB-RELATED"/>
    <property type="match status" value="1"/>
</dbReference>
<keyword evidence="3" id="KW-0479">Metal-binding</keyword>
<dbReference type="InterPro" id="IPR036396">
    <property type="entry name" value="Cyt_P450_sf"/>
</dbReference>
<comment type="caution">
    <text evidence="4">The sequence shown here is derived from an EMBL/GenBank/DDBJ whole genome shotgun (WGS) entry which is preliminary data.</text>
</comment>
<organism evidence="4 5">
    <name type="scientific">Oryzicola mucosus</name>
    <dbReference type="NCBI Taxonomy" id="2767425"/>
    <lineage>
        <taxon>Bacteria</taxon>
        <taxon>Pseudomonadati</taxon>
        <taxon>Pseudomonadota</taxon>
        <taxon>Alphaproteobacteria</taxon>
        <taxon>Hyphomicrobiales</taxon>
        <taxon>Phyllobacteriaceae</taxon>
        <taxon>Oryzicola</taxon>
    </lineage>
</organism>
<dbReference type="Gene3D" id="1.10.630.10">
    <property type="entry name" value="Cytochrome P450"/>
    <property type="match status" value="1"/>
</dbReference>
<dbReference type="Pfam" id="PF00067">
    <property type="entry name" value="p450"/>
    <property type="match status" value="1"/>
</dbReference>
<protein>
    <submittedName>
        <fullName evidence="4">Cytochrome P450</fullName>
    </submittedName>
</protein>
<dbReference type="GO" id="GO:0005506">
    <property type="term" value="F:iron ion binding"/>
    <property type="evidence" value="ECO:0007669"/>
    <property type="project" value="InterPro"/>
</dbReference>
<evidence type="ECO:0000313" key="5">
    <source>
        <dbReference type="Proteomes" id="UP000643405"/>
    </source>
</evidence>
<dbReference type="EMBL" id="JACVVX010000010">
    <property type="protein sequence ID" value="MBD0417201.1"/>
    <property type="molecule type" value="Genomic_DNA"/>
</dbReference>
<gene>
    <name evidence="4" type="ORF">ICI42_21395</name>
</gene>
<keyword evidence="3" id="KW-0349">Heme</keyword>
<dbReference type="SUPFAM" id="SSF48264">
    <property type="entry name" value="Cytochrome P450"/>
    <property type="match status" value="1"/>
</dbReference>
<keyword evidence="3" id="KW-0503">Monooxygenase</keyword>
<dbReference type="GO" id="GO:0016705">
    <property type="term" value="F:oxidoreductase activity, acting on paired donors, with incorporation or reduction of molecular oxygen"/>
    <property type="evidence" value="ECO:0007669"/>
    <property type="project" value="InterPro"/>
</dbReference>
<keyword evidence="5" id="KW-1185">Reference proteome</keyword>
<evidence type="ECO:0000313" key="4">
    <source>
        <dbReference type="EMBL" id="MBD0417201.1"/>
    </source>
</evidence>
<evidence type="ECO:0000256" key="3">
    <source>
        <dbReference type="RuleBase" id="RU000461"/>
    </source>
</evidence>
<keyword evidence="3" id="KW-0408">Iron</keyword>
<sequence>MSVGSPTLVRASRAPVYEVDIYSDEVIRDPYPHYRRIRALGAAVWLPLNGLWAIGRHADVRAVLADHVNFRSGHGVSGNSAANKIAPGNLLASDPPLHDHLRRIVAAPLSPRSLAMVKERIEETADALVDRLVQRSSFDGMADLAQYLPVSIVSELVGMPEHGRENMLRWASAVFDMLGGDNERAAAAMPIIMEMRAYTANEATRDKVRPGGWVAMLYDAADQGVIRPEQVQVLMRDYLGPSLDTTIFATGHLMYLLGQNPDQWQMLRDDPTLIPNAINEAVRLESPIRGFTRYAAADRHVGDTLIPSGDRALILYASANRDERRWERPDTFDVKRILTDHVGFGHGIHSCAGMQLARLEIRSIVTAMTKQVKSIQVGEPTLAMNNVLRGYERLPMTFLAA</sequence>